<sequence length="151" mass="17190">MTGKLSEIVASFLYRAITLGEVDVVEEAFGDFARLTGLQAEALHGKREMLRFQRLLLSQYKNIGFEVQKSIEEGDWVALRCVFTGTYRESPYQMEAQCMARIVAGKIAEMHFQGDYMRLFEQTGHLPHNSRDMCLLGAQFRLAGFVDQKAN</sequence>
<gene>
    <name evidence="1" type="ORF">C8N32_11632</name>
</gene>
<dbReference type="SUPFAM" id="SSF54427">
    <property type="entry name" value="NTF2-like"/>
    <property type="match status" value="1"/>
</dbReference>
<dbReference type="Pfam" id="PF07366">
    <property type="entry name" value="SnoaL"/>
    <property type="match status" value="1"/>
</dbReference>
<protein>
    <submittedName>
        <fullName evidence="1">SnoaL-like polyketide cyclase</fullName>
    </submittedName>
</protein>
<dbReference type="InterPro" id="IPR032710">
    <property type="entry name" value="NTF2-like_dom_sf"/>
</dbReference>
<proteinExistence type="predicted"/>
<accession>A0A2T5BPZ7</accession>
<dbReference type="OrthoDB" id="7844074at2"/>
<dbReference type="Proteomes" id="UP000243859">
    <property type="component" value="Unassembled WGS sequence"/>
</dbReference>
<dbReference type="RefSeq" id="WP_107893167.1">
    <property type="nucleotide sequence ID" value="NZ_NHSI01000052.1"/>
</dbReference>
<evidence type="ECO:0000313" key="1">
    <source>
        <dbReference type="EMBL" id="PTN01159.1"/>
    </source>
</evidence>
<comment type="caution">
    <text evidence="1">The sequence shown here is derived from an EMBL/GenBank/DDBJ whole genome shotgun (WGS) entry which is preliminary data.</text>
</comment>
<dbReference type="AlphaFoldDB" id="A0A2T5BPZ7"/>
<dbReference type="InterPro" id="IPR009959">
    <property type="entry name" value="Cyclase_SnoaL-like"/>
</dbReference>
<dbReference type="GO" id="GO:0030638">
    <property type="term" value="P:polyketide metabolic process"/>
    <property type="evidence" value="ECO:0007669"/>
    <property type="project" value="InterPro"/>
</dbReference>
<evidence type="ECO:0000313" key="2">
    <source>
        <dbReference type="Proteomes" id="UP000243859"/>
    </source>
</evidence>
<keyword evidence="2" id="KW-1185">Reference proteome</keyword>
<dbReference type="EMBL" id="QAAA01000016">
    <property type="protein sequence ID" value="PTN01159.1"/>
    <property type="molecule type" value="Genomic_DNA"/>
</dbReference>
<organism evidence="1 2">
    <name type="scientific">Rhodovulum imhoffii</name>
    <dbReference type="NCBI Taxonomy" id="365340"/>
    <lineage>
        <taxon>Bacteria</taxon>
        <taxon>Pseudomonadati</taxon>
        <taxon>Pseudomonadota</taxon>
        <taxon>Alphaproteobacteria</taxon>
        <taxon>Rhodobacterales</taxon>
        <taxon>Paracoccaceae</taxon>
        <taxon>Rhodovulum</taxon>
    </lineage>
</organism>
<reference evidence="1 2" key="1">
    <citation type="submission" date="2018-04" db="EMBL/GenBank/DDBJ databases">
        <title>Genomic Encyclopedia of Archaeal and Bacterial Type Strains, Phase II (KMG-II): from individual species to whole genera.</title>
        <authorList>
            <person name="Goeker M."/>
        </authorList>
    </citation>
    <scope>NUCLEOTIDE SEQUENCE [LARGE SCALE GENOMIC DNA]</scope>
    <source>
        <strain evidence="1 2">DSM 18064</strain>
    </source>
</reference>
<name>A0A2T5BPZ7_9RHOB</name>
<dbReference type="Gene3D" id="3.10.450.50">
    <property type="match status" value="1"/>
</dbReference>